<evidence type="ECO:0000256" key="2">
    <source>
        <dbReference type="ARBA" id="ARBA00009295"/>
    </source>
</evidence>
<name>A0A1X2ISR9_9FUNG</name>
<comment type="similarity">
    <text evidence="2">Belongs to the fatty acid desaturase type 1 family.</text>
</comment>
<dbReference type="STRING" id="90262.A0A1X2ISR9"/>
<dbReference type="SUPFAM" id="SSF55856">
    <property type="entry name" value="Cytochrome b5-like heme/steroid binding domain"/>
    <property type="match status" value="1"/>
</dbReference>
<dbReference type="CDD" id="cd03506">
    <property type="entry name" value="Delta6-FADS-like"/>
    <property type="match status" value="1"/>
</dbReference>
<evidence type="ECO:0000256" key="7">
    <source>
        <dbReference type="ARBA" id="ARBA00023136"/>
    </source>
</evidence>
<dbReference type="PANTHER" id="PTHR19353">
    <property type="entry name" value="FATTY ACID DESATURASE 2"/>
    <property type="match status" value="1"/>
</dbReference>
<comment type="caution">
    <text evidence="10">The sequence shown here is derived from an EMBL/GenBank/DDBJ whole genome shotgun (WGS) entry which is preliminary data.</text>
</comment>
<feature type="transmembrane region" description="Helical" evidence="8">
    <location>
        <begin position="279"/>
        <end position="301"/>
    </location>
</feature>
<comment type="subcellular location">
    <subcellularLocation>
        <location evidence="1">Membrane</location>
        <topology evidence="1">Multi-pass membrane protein</topology>
    </subcellularLocation>
</comment>
<dbReference type="Pfam" id="PF00173">
    <property type="entry name" value="Cyt-b5"/>
    <property type="match status" value="1"/>
</dbReference>
<evidence type="ECO:0000313" key="10">
    <source>
        <dbReference type="EMBL" id="ORZ20766.1"/>
    </source>
</evidence>
<feature type="transmembrane region" description="Helical" evidence="8">
    <location>
        <begin position="110"/>
        <end position="131"/>
    </location>
</feature>
<evidence type="ECO:0000256" key="6">
    <source>
        <dbReference type="ARBA" id="ARBA00023098"/>
    </source>
</evidence>
<gene>
    <name evidence="10" type="ORF">BCR42DRAFT_389952</name>
</gene>
<dbReference type="InterPro" id="IPR005804">
    <property type="entry name" value="FA_desaturase_dom"/>
</dbReference>
<keyword evidence="6" id="KW-0443">Lipid metabolism</keyword>
<dbReference type="InterPro" id="IPR001199">
    <property type="entry name" value="Cyt_B5-like_heme/steroid-bd"/>
</dbReference>
<dbReference type="Proteomes" id="UP000193560">
    <property type="component" value="Unassembled WGS sequence"/>
</dbReference>
<feature type="transmembrane region" description="Helical" evidence="8">
    <location>
        <begin position="313"/>
        <end position="334"/>
    </location>
</feature>
<evidence type="ECO:0000256" key="8">
    <source>
        <dbReference type="SAM" id="Phobius"/>
    </source>
</evidence>
<feature type="transmembrane region" description="Helical" evidence="8">
    <location>
        <begin position="137"/>
        <end position="156"/>
    </location>
</feature>
<evidence type="ECO:0000313" key="11">
    <source>
        <dbReference type="Proteomes" id="UP000193560"/>
    </source>
</evidence>
<dbReference type="EMBL" id="MCGE01000006">
    <property type="protein sequence ID" value="ORZ20766.1"/>
    <property type="molecule type" value="Genomic_DNA"/>
</dbReference>
<keyword evidence="4 8" id="KW-1133">Transmembrane helix</keyword>
<dbReference type="PANTHER" id="PTHR19353:SF88">
    <property type="entry name" value="DELTA(5) FATTY ACID DESATURASE FAT-4"/>
    <property type="match status" value="1"/>
</dbReference>
<evidence type="ECO:0000256" key="3">
    <source>
        <dbReference type="ARBA" id="ARBA00022692"/>
    </source>
</evidence>
<feature type="transmembrane region" description="Helical" evidence="8">
    <location>
        <begin position="341"/>
        <end position="361"/>
    </location>
</feature>
<accession>A0A1X2ISR9</accession>
<dbReference type="PIRSF" id="PIRSF015921">
    <property type="entry name" value="FA_sphinglp_des"/>
    <property type="match status" value="1"/>
</dbReference>
<dbReference type="AlphaFoldDB" id="A0A1X2ISR9"/>
<evidence type="ECO:0000259" key="9">
    <source>
        <dbReference type="PROSITE" id="PS50255"/>
    </source>
</evidence>
<dbReference type="Pfam" id="PF00487">
    <property type="entry name" value="FA_desaturase"/>
    <property type="match status" value="2"/>
</dbReference>
<organism evidence="10 11">
    <name type="scientific">Absidia repens</name>
    <dbReference type="NCBI Taxonomy" id="90262"/>
    <lineage>
        <taxon>Eukaryota</taxon>
        <taxon>Fungi</taxon>
        <taxon>Fungi incertae sedis</taxon>
        <taxon>Mucoromycota</taxon>
        <taxon>Mucoromycotina</taxon>
        <taxon>Mucoromycetes</taxon>
        <taxon>Mucorales</taxon>
        <taxon>Cunninghamellaceae</taxon>
        <taxon>Absidia</taxon>
    </lineage>
</organism>
<dbReference type="PRINTS" id="PR00363">
    <property type="entry name" value="CYTOCHROMEB5"/>
</dbReference>
<feature type="domain" description="Cytochrome b5 heme-binding" evidence="9">
    <location>
        <begin position="1"/>
        <end position="72"/>
    </location>
</feature>
<dbReference type="GO" id="GO:0006629">
    <property type="term" value="P:lipid metabolic process"/>
    <property type="evidence" value="ECO:0007669"/>
    <property type="project" value="UniProtKB-KW"/>
</dbReference>
<dbReference type="Gene3D" id="3.10.120.10">
    <property type="entry name" value="Cytochrome b5-like heme/steroid binding domain"/>
    <property type="match status" value="1"/>
</dbReference>
<dbReference type="SMART" id="SM01117">
    <property type="entry name" value="Cyt-b5"/>
    <property type="match status" value="1"/>
</dbReference>
<keyword evidence="7 8" id="KW-0472">Membrane</keyword>
<dbReference type="OrthoDB" id="260091at2759"/>
<dbReference type="GO" id="GO:0016020">
    <property type="term" value="C:membrane"/>
    <property type="evidence" value="ECO:0007669"/>
    <property type="project" value="UniProtKB-SubCell"/>
</dbReference>
<sequence length="469" mass="53561">MLSSVPDSDQSHQKVIIIDGKLYDVTDFHYEHPGGSRVLLTHIGKDASDVFHAMHPKSASELLANFYVGDVPESASDSIHQEKKAFANDLRTLRDQLSTQGYFQASRLYYLYKVISTLALCLISSLVLYFYGRQSTVAIVVASFFMALFWQQCGWLSHDFGHHQVFDHRQWNDTMVVFLGNLCQGFSLSWWKNKHNTHHASTNVDGQDPDIDTAPVLMWHEYASANYYDAIHYHHNKNSNNNNNSSSSIATTHETGGNGGGSVIDRFLAENVIPYQTRYYFFVIALARVSWAMQSMVFIFRKGALNQSSMLRLYEAGCLVVHWTLFLAATVMWIDGLRNRLLFFFLSQALTGYMLAMVFAMNHNGMPVITQYEAETMEFYEIQVVTSRNVKMGWLGTWFMGGLNYQIEHHVYPTLPRHSLAKVQPMVEAICRKHHINYHTTSFIQGTLESLDALDIAQKVSRKLVKKSF</sequence>
<keyword evidence="5" id="KW-0560">Oxidoreductase</keyword>
<evidence type="ECO:0000256" key="1">
    <source>
        <dbReference type="ARBA" id="ARBA00004141"/>
    </source>
</evidence>
<dbReference type="InterPro" id="IPR012171">
    <property type="entry name" value="Fatty_acid_desaturase"/>
</dbReference>
<dbReference type="GO" id="GO:0016717">
    <property type="term" value="F:oxidoreductase activity, acting on paired donors, with oxidation of a pair of donors resulting in the reduction of molecular oxygen to two molecules of water"/>
    <property type="evidence" value="ECO:0007669"/>
    <property type="project" value="TreeGrafter"/>
</dbReference>
<dbReference type="InterPro" id="IPR036400">
    <property type="entry name" value="Cyt_B5-like_heme/steroid_sf"/>
</dbReference>
<evidence type="ECO:0000256" key="5">
    <source>
        <dbReference type="ARBA" id="ARBA00023002"/>
    </source>
</evidence>
<dbReference type="PROSITE" id="PS50255">
    <property type="entry name" value="CYTOCHROME_B5_2"/>
    <property type="match status" value="1"/>
</dbReference>
<evidence type="ECO:0000256" key="4">
    <source>
        <dbReference type="ARBA" id="ARBA00022989"/>
    </source>
</evidence>
<reference evidence="10 11" key="1">
    <citation type="submission" date="2016-07" db="EMBL/GenBank/DDBJ databases">
        <title>Pervasive Adenine N6-methylation of Active Genes in Fungi.</title>
        <authorList>
            <consortium name="DOE Joint Genome Institute"/>
            <person name="Mondo S.J."/>
            <person name="Dannebaum R.O."/>
            <person name="Kuo R.C."/>
            <person name="Labutti K."/>
            <person name="Haridas S."/>
            <person name="Kuo A."/>
            <person name="Salamov A."/>
            <person name="Ahrendt S.R."/>
            <person name="Lipzen A."/>
            <person name="Sullivan W."/>
            <person name="Andreopoulos W.B."/>
            <person name="Clum A."/>
            <person name="Lindquist E."/>
            <person name="Daum C."/>
            <person name="Ramamoorthy G.K."/>
            <person name="Gryganskyi A."/>
            <person name="Culley D."/>
            <person name="Magnuson J.K."/>
            <person name="James T.Y."/>
            <person name="O'Malley M.A."/>
            <person name="Stajich J.E."/>
            <person name="Spatafora J.W."/>
            <person name="Visel A."/>
            <person name="Grigoriev I.V."/>
        </authorList>
    </citation>
    <scope>NUCLEOTIDE SEQUENCE [LARGE SCALE GENOMIC DNA]</scope>
    <source>
        <strain evidence="10 11">NRRL 1336</strain>
    </source>
</reference>
<keyword evidence="11" id="KW-1185">Reference proteome</keyword>
<proteinExistence type="inferred from homology"/>
<protein>
    <submittedName>
        <fullName evidence="10">Delta-6 fatty acid desaturase</fullName>
    </submittedName>
</protein>
<keyword evidence="3 8" id="KW-0812">Transmembrane</keyword>